<evidence type="ECO:0000259" key="3">
    <source>
        <dbReference type="PROSITE" id="PS50871"/>
    </source>
</evidence>
<accession>A0A8S3TNT5</accession>
<sequence>MSERETLQKNLTQLQELGLNKIHSHSLTDCKTKVGFTSRNSGYPILADNEKIVFDIVVSNFGKGYDPKTGIFTAVKSGTYLLFADVRTNSHDNTCWIDLVRNGSPVTTVFLASGSRMSSDSTLAILHLDIGNKTICACKNETEDILLELQILKSITNTLQQNFSLLMLDKEILQKNLTQLQDDHDKILSQQVLGLNKIQSNKVTDYKTKIGFTAKNNDSIDPLADGEKIIIDTVVSNFGNGYDPSTGIFTAVKSGTYLLFVDVRSVWTTDDKTCWIDLMRNGSPITTVFLISSGTSMSSDSTLAIVHLDIGNKVWLRKRHHWHAGVCSLDNHLTFSGYLLNVM</sequence>
<keyword evidence="5" id="KW-1185">Reference proteome</keyword>
<comment type="subcellular location">
    <subcellularLocation>
        <location evidence="1">Secreted</location>
    </subcellularLocation>
</comment>
<dbReference type="SMART" id="SM00110">
    <property type="entry name" value="C1Q"/>
    <property type="match status" value="1"/>
</dbReference>
<evidence type="ECO:0000313" key="4">
    <source>
        <dbReference type="EMBL" id="CAG2232959.1"/>
    </source>
</evidence>
<evidence type="ECO:0000256" key="1">
    <source>
        <dbReference type="ARBA" id="ARBA00004613"/>
    </source>
</evidence>
<dbReference type="AlphaFoldDB" id="A0A8S3TNT5"/>
<dbReference type="InterPro" id="IPR001073">
    <property type="entry name" value="C1q_dom"/>
</dbReference>
<name>A0A8S3TNT5_MYTED</name>
<dbReference type="PRINTS" id="PR00007">
    <property type="entry name" value="COMPLEMNTC1Q"/>
</dbReference>
<evidence type="ECO:0000313" key="5">
    <source>
        <dbReference type="Proteomes" id="UP000683360"/>
    </source>
</evidence>
<dbReference type="EMBL" id="CAJPWZ010002196">
    <property type="protein sequence ID" value="CAG2232959.1"/>
    <property type="molecule type" value="Genomic_DNA"/>
</dbReference>
<keyword evidence="2" id="KW-0964">Secreted</keyword>
<protein>
    <submittedName>
        <fullName evidence="4">C1QL</fullName>
    </submittedName>
</protein>
<evidence type="ECO:0000256" key="2">
    <source>
        <dbReference type="ARBA" id="ARBA00022525"/>
    </source>
</evidence>
<dbReference type="PANTHER" id="PTHR15427:SF33">
    <property type="entry name" value="COLLAGEN IV NC1 DOMAIN-CONTAINING PROTEIN"/>
    <property type="match status" value="1"/>
</dbReference>
<organism evidence="4 5">
    <name type="scientific">Mytilus edulis</name>
    <name type="common">Blue mussel</name>
    <dbReference type="NCBI Taxonomy" id="6550"/>
    <lineage>
        <taxon>Eukaryota</taxon>
        <taxon>Metazoa</taxon>
        <taxon>Spiralia</taxon>
        <taxon>Lophotrochozoa</taxon>
        <taxon>Mollusca</taxon>
        <taxon>Bivalvia</taxon>
        <taxon>Autobranchia</taxon>
        <taxon>Pteriomorphia</taxon>
        <taxon>Mytilida</taxon>
        <taxon>Mytiloidea</taxon>
        <taxon>Mytilidae</taxon>
        <taxon>Mytilinae</taxon>
        <taxon>Mytilus</taxon>
    </lineage>
</organism>
<dbReference type="SUPFAM" id="SSF49842">
    <property type="entry name" value="TNF-like"/>
    <property type="match status" value="2"/>
</dbReference>
<feature type="domain" description="C1q" evidence="3">
    <location>
        <begin position="29"/>
        <end position="168"/>
    </location>
</feature>
<comment type="caution">
    <text evidence="4">The sequence shown here is derived from an EMBL/GenBank/DDBJ whole genome shotgun (WGS) entry which is preliminary data.</text>
</comment>
<proteinExistence type="predicted"/>
<dbReference type="OrthoDB" id="6143300at2759"/>
<dbReference type="GO" id="GO:0005581">
    <property type="term" value="C:collagen trimer"/>
    <property type="evidence" value="ECO:0007669"/>
    <property type="project" value="UniProtKB-KW"/>
</dbReference>
<dbReference type="InterPro" id="IPR008983">
    <property type="entry name" value="Tumour_necrosis_fac-like_dom"/>
</dbReference>
<dbReference type="Pfam" id="PF00386">
    <property type="entry name" value="C1q"/>
    <property type="match status" value="2"/>
</dbReference>
<dbReference type="PROSITE" id="PS50871">
    <property type="entry name" value="C1Q"/>
    <property type="match status" value="2"/>
</dbReference>
<reference evidence="4" key="1">
    <citation type="submission" date="2021-03" db="EMBL/GenBank/DDBJ databases">
        <authorList>
            <person name="Bekaert M."/>
        </authorList>
    </citation>
    <scope>NUCLEOTIDE SEQUENCE</scope>
</reference>
<dbReference type="Proteomes" id="UP000683360">
    <property type="component" value="Unassembled WGS sequence"/>
</dbReference>
<dbReference type="Gene3D" id="2.60.120.40">
    <property type="match status" value="2"/>
</dbReference>
<gene>
    <name evidence="4" type="ORF">MEDL_45617</name>
</gene>
<feature type="domain" description="C1q" evidence="3">
    <location>
        <begin position="205"/>
        <end position="343"/>
    </location>
</feature>
<dbReference type="PANTHER" id="PTHR15427">
    <property type="entry name" value="EMILIN ELASTIN MICROFIBRIL INTERFACE-LOCATED PROTEIN ELASTIN MICROFIBRIL INTERFACER"/>
    <property type="match status" value="1"/>
</dbReference>
<dbReference type="InterPro" id="IPR050392">
    <property type="entry name" value="Collagen/C1q_domain"/>
</dbReference>